<dbReference type="InterPro" id="IPR017972">
    <property type="entry name" value="Cyt_P450_CS"/>
</dbReference>
<dbReference type="SUPFAM" id="SSF48264">
    <property type="entry name" value="Cytochrome P450"/>
    <property type="match status" value="1"/>
</dbReference>
<keyword evidence="6 9" id="KW-0408">Iron</keyword>
<protein>
    <recommendedName>
        <fullName evidence="13">Cytochrome P450</fullName>
    </recommendedName>
</protein>
<dbReference type="AlphaFoldDB" id="A0AAV2A0N2"/>
<dbReference type="InterPro" id="IPR001128">
    <property type="entry name" value="Cyt_P450"/>
</dbReference>
<keyword evidence="3 9" id="KW-0349">Heme</keyword>
<proteinExistence type="inferred from homology"/>
<dbReference type="PANTHER" id="PTHR24302">
    <property type="entry name" value="CYTOCHROME P450 FAMILY 3"/>
    <property type="match status" value="1"/>
</dbReference>
<dbReference type="PRINTS" id="PR00465">
    <property type="entry name" value="EP450IV"/>
</dbReference>
<dbReference type="PROSITE" id="PS00086">
    <property type="entry name" value="CYTOCHROME_P450"/>
    <property type="match status" value="1"/>
</dbReference>
<dbReference type="PRINTS" id="PR00385">
    <property type="entry name" value="P450"/>
</dbReference>
<evidence type="ECO:0000256" key="1">
    <source>
        <dbReference type="ARBA" id="ARBA00003690"/>
    </source>
</evidence>
<evidence type="ECO:0000256" key="6">
    <source>
        <dbReference type="ARBA" id="ARBA00023004"/>
    </source>
</evidence>
<dbReference type="GO" id="GO:0005506">
    <property type="term" value="F:iron ion binding"/>
    <property type="evidence" value="ECO:0007669"/>
    <property type="project" value="InterPro"/>
</dbReference>
<dbReference type="GO" id="GO:0020037">
    <property type="term" value="F:heme binding"/>
    <property type="evidence" value="ECO:0007669"/>
    <property type="project" value="InterPro"/>
</dbReference>
<dbReference type="PANTHER" id="PTHR24302:SF15">
    <property type="entry name" value="FATTY-ACID PEROXYGENASE"/>
    <property type="match status" value="1"/>
</dbReference>
<dbReference type="GO" id="GO:0016705">
    <property type="term" value="F:oxidoreductase activity, acting on paired donors, with incorporation or reduction of molecular oxygen"/>
    <property type="evidence" value="ECO:0007669"/>
    <property type="project" value="InterPro"/>
</dbReference>
<evidence type="ECO:0000256" key="4">
    <source>
        <dbReference type="ARBA" id="ARBA00022723"/>
    </source>
</evidence>
<dbReference type="EMBL" id="CAXIEN010000103">
    <property type="protein sequence ID" value="CAL1277570.1"/>
    <property type="molecule type" value="Genomic_DNA"/>
</dbReference>
<organism evidence="11 12">
    <name type="scientific">Larinioides sclopetarius</name>
    <dbReference type="NCBI Taxonomy" id="280406"/>
    <lineage>
        <taxon>Eukaryota</taxon>
        <taxon>Metazoa</taxon>
        <taxon>Ecdysozoa</taxon>
        <taxon>Arthropoda</taxon>
        <taxon>Chelicerata</taxon>
        <taxon>Arachnida</taxon>
        <taxon>Araneae</taxon>
        <taxon>Araneomorphae</taxon>
        <taxon>Entelegynae</taxon>
        <taxon>Araneoidea</taxon>
        <taxon>Araneidae</taxon>
        <taxon>Larinioides</taxon>
    </lineage>
</organism>
<evidence type="ECO:0000256" key="8">
    <source>
        <dbReference type="ARBA" id="ARBA00043906"/>
    </source>
</evidence>
<dbReference type="InterPro" id="IPR050705">
    <property type="entry name" value="Cytochrome_P450_3A"/>
</dbReference>
<evidence type="ECO:0000256" key="7">
    <source>
        <dbReference type="ARBA" id="ARBA00023033"/>
    </source>
</evidence>
<evidence type="ECO:0008006" key="13">
    <source>
        <dbReference type="Google" id="ProtNLM"/>
    </source>
</evidence>
<dbReference type="Gene3D" id="1.10.630.10">
    <property type="entry name" value="Cytochrome P450"/>
    <property type="match status" value="1"/>
</dbReference>
<gene>
    <name evidence="11" type="ORF">LARSCL_LOCUS9290</name>
</gene>
<comment type="cofactor">
    <cofactor evidence="9">
        <name>heme</name>
        <dbReference type="ChEBI" id="CHEBI:30413"/>
    </cofactor>
</comment>
<keyword evidence="4 9" id="KW-0479">Metal-binding</keyword>
<dbReference type="GO" id="GO:0008395">
    <property type="term" value="F:steroid hydroxylase activity"/>
    <property type="evidence" value="ECO:0007669"/>
    <property type="project" value="TreeGrafter"/>
</dbReference>
<keyword evidence="7 10" id="KW-0503">Monooxygenase</keyword>
<dbReference type="InterPro" id="IPR002403">
    <property type="entry name" value="Cyt_P450_E_grp-IV"/>
</dbReference>
<dbReference type="InterPro" id="IPR036396">
    <property type="entry name" value="Cyt_P450_sf"/>
</dbReference>
<evidence type="ECO:0000256" key="3">
    <source>
        <dbReference type="ARBA" id="ARBA00022617"/>
    </source>
</evidence>
<sequence>MYLGRNDDYWAKRGVPFLPRMGFFDLLRISFKKSMVEVFQEMFGKPELGRVLGGFEGTKPNLVISDPDLLRDVLVKDFHFFPYRRMIPTGDPIADNMVTIVTGENWKRIRTIITPAFTSKRMRQMSSIMNECSQSVLEVCETQYHKGEPVDCKGLFATFTMDVIARSAFGTQIDSHNDPQNVFVRKVRESFETFTIPRIVFPNVGVSPQQLHQGHGLAARHNASPQKTVGSGLLSLQKVAMLFILCSSAFSALLPLWMLKRLPVSLNPFRMDKDNFFKNVTMKVIQKRKETGRRYNDFLQLMMDAGEENTRGENVEVVEDETDRFGSITNNGLSTSVKYKSLTADELLAQCVLFFMVGYETTANILSFVAYCLAVNPEWQEKLIKEVDEAFGKHEEMSYDAVREMKILDAVVSETLRMHPTITSGERTAVEDYVLGNTGIVVEKGMRILFPTLAMHYDPEFFQDPKTFNPERFMDSYEPKHPQHAYLPFGAGPRNCLGMRFALLEIKMCISNLLRKFRLKPHSTTKVPLEYKKGMILLSIADLPLTVEKRKDVN</sequence>
<evidence type="ECO:0000256" key="9">
    <source>
        <dbReference type="PIRSR" id="PIRSR602403-1"/>
    </source>
</evidence>
<reference evidence="11 12" key="1">
    <citation type="submission" date="2024-04" db="EMBL/GenBank/DDBJ databases">
        <authorList>
            <person name="Rising A."/>
            <person name="Reimegard J."/>
            <person name="Sonavane S."/>
            <person name="Akerstrom W."/>
            <person name="Nylinder S."/>
            <person name="Hedman E."/>
            <person name="Kallberg Y."/>
        </authorList>
    </citation>
    <scope>NUCLEOTIDE SEQUENCE [LARGE SCALE GENOMIC DNA]</scope>
</reference>
<evidence type="ECO:0000256" key="10">
    <source>
        <dbReference type="RuleBase" id="RU000461"/>
    </source>
</evidence>
<dbReference type="CDD" id="cd11055">
    <property type="entry name" value="CYP3A-like"/>
    <property type="match status" value="1"/>
</dbReference>
<name>A0AAV2A0N2_9ARAC</name>
<dbReference type="Pfam" id="PF00067">
    <property type="entry name" value="p450"/>
    <property type="match status" value="2"/>
</dbReference>
<evidence type="ECO:0000256" key="2">
    <source>
        <dbReference type="ARBA" id="ARBA00010617"/>
    </source>
</evidence>
<comment type="function">
    <text evidence="8">Cytochromes P450 are a group of heme-thiolate monooxygenases. They oxidize a variety of structurally unrelated compounds, including steroids, fatty acids, and xenobiotics.</text>
</comment>
<dbReference type="GO" id="GO:0005789">
    <property type="term" value="C:endoplasmic reticulum membrane"/>
    <property type="evidence" value="ECO:0007669"/>
    <property type="project" value="UniProtKB-SubCell"/>
</dbReference>
<comment type="similarity">
    <text evidence="2 10">Belongs to the cytochrome P450 family.</text>
</comment>
<dbReference type="Proteomes" id="UP001497382">
    <property type="component" value="Unassembled WGS sequence"/>
</dbReference>
<comment type="function">
    <text evidence="1">May be involved in the metabolism of insect hormones and in the breakdown of synthetic insecticides.</text>
</comment>
<keyword evidence="5 10" id="KW-0560">Oxidoreductase</keyword>
<evidence type="ECO:0000256" key="5">
    <source>
        <dbReference type="ARBA" id="ARBA00023002"/>
    </source>
</evidence>
<evidence type="ECO:0000313" key="11">
    <source>
        <dbReference type="EMBL" id="CAL1277570.1"/>
    </source>
</evidence>
<accession>A0AAV2A0N2</accession>
<feature type="binding site" description="axial binding residue" evidence="9">
    <location>
        <position position="496"/>
    </location>
    <ligand>
        <name>heme</name>
        <dbReference type="ChEBI" id="CHEBI:30413"/>
    </ligand>
    <ligandPart>
        <name>Fe</name>
        <dbReference type="ChEBI" id="CHEBI:18248"/>
    </ligandPart>
</feature>
<comment type="caution">
    <text evidence="11">The sequence shown here is derived from an EMBL/GenBank/DDBJ whole genome shotgun (WGS) entry which is preliminary data.</text>
</comment>
<keyword evidence="12" id="KW-1185">Reference proteome</keyword>
<evidence type="ECO:0000313" key="12">
    <source>
        <dbReference type="Proteomes" id="UP001497382"/>
    </source>
</evidence>